<feature type="region of interest" description="Disordered" evidence="1">
    <location>
        <begin position="42"/>
        <end position="63"/>
    </location>
</feature>
<evidence type="ECO:0000256" key="1">
    <source>
        <dbReference type="SAM" id="MobiDB-lite"/>
    </source>
</evidence>
<protein>
    <submittedName>
        <fullName evidence="2">Uncharacterized protein</fullName>
    </submittedName>
</protein>
<gene>
    <name evidence="2" type="ORF">Snoj_57850</name>
</gene>
<evidence type="ECO:0000313" key="3">
    <source>
        <dbReference type="Proteomes" id="UP000613974"/>
    </source>
</evidence>
<evidence type="ECO:0000313" key="2">
    <source>
        <dbReference type="EMBL" id="GHI71867.1"/>
    </source>
</evidence>
<dbReference type="EMBL" id="BNEC01000005">
    <property type="protein sequence ID" value="GHI71867.1"/>
    <property type="molecule type" value="Genomic_DNA"/>
</dbReference>
<reference evidence="3" key="1">
    <citation type="submission" date="2023-07" db="EMBL/GenBank/DDBJ databases">
        <title>Whole genome shotgun sequence of Streptomyces nojiriensis NBRC 13794.</title>
        <authorList>
            <person name="Komaki H."/>
            <person name="Tamura T."/>
        </authorList>
    </citation>
    <scope>NUCLEOTIDE SEQUENCE [LARGE SCALE GENOMIC DNA]</scope>
    <source>
        <strain evidence="3">NBRC 13794</strain>
    </source>
</reference>
<dbReference type="Proteomes" id="UP000613974">
    <property type="component" value="Unassembled WGS sequence"/>
</dbReference>
<keyword evidence="3" id="KW-1185">Reference proteome</keyword>
<comment type="caution">
    <text evidence="2">The sequence shown here is derived from an EMBL/GenBank/DDBJ whole genome shotgun (WGS) entry which is preliminary data.</text>
</comment>
<sequence length="63" mass="6583">MGACTIGYGERPFGAEDMDCIVPRPAHGAESRHSPGIVRFPAVLRPSPGPCDEPGRGIPRPGS</sequence>
<organism evidence="2 3">
    <name type="scientific">Streptomyces nojiriensis</name>
    <dbReference type="NCBI Taxonomy" id="66374"/>
    <lineage>
        <taxon>Bacteria</taxon>
        <taxon>Bacillati</taxon>
        <taxon>Actinomycetota</taxon>
        <taxon>Actinomycetes</taxon>
        <taxon>Kitasatosporales</taxon>
        <taxon>Streptomycetaceae</taxon>
        <taxon>Streptomyces</taxon>
    </lineage>
</organism>
<proteinExistence type="predicted"/>
<name>A0ABQ3SVC3_9ACTN</name>
<accession>A0ABQ3SVC3</accession>